<proteinExistence type="predicted"/>
<accession>A0A5C6KQZ0</accession>
<name>A0A5C6KQZ0_PARDI</name>
<dbReference type="EMBL" id="VOHW01000001">
    <property type="protein sequence ID" value="TWV64081.1"/>
    <property type="molecule type" value="Genomic_DNA"/>
</dbReference>
<evidence type="ECO:0000313" key="2">
    <source>
        <dbReference type="Proteomes" id="UP000315827"/>
    </source>
</evidence>
<gene>
    <name evidence="1" type="ORF">FSA05_00210</name>
</gene>
<dbReference type="Proteomes" id="UP000315827">
    <property type="component" value="Unassembled WGS sequence"/>
</dbReference>
<evidence type="ECO:0008006" key="3">
    <source>
        <dbReference type="Google" id="ProtNLM"/>
    </source>
</evidence>
<evidence type="ECO:0000313" key="1">
    <source>
        <dbReference type="EMBL" id="TWV64081.1"/>
    </source>
</evidence>
<reference evidence="1 2" key="1">
    <citation type="submission" date="2019-07" db="EMBL/GenBank/DDBJ databases">
        <title>Genome sequencing of Parabacteroides distasonis iSURF_7.</title>
        <authorList>
            <person name="Degefu H.N."/>
            <person name="Ruoff K.L."/>
            <person name="Price C.E."/>
            <person name="Valls R.A."/>
            <person name="O'Toole G.A."/>
        </authorList>
    </citation>
    <scope>NUCLEOTIDE SEQUENCE [LARGE SCALE GENOMIC DNA]</scope>
    <source>
        <strain evidence="1 2">CFPLTA003_1B</strain>
    </source>
</reference>
<organism evidence="1 2">
    <name type="scientific">Parabacteroides distasonis</name>
    <dbReference type="NCBI Taxonomy" id="823"/>
    <lineage>
        <taxon>Bacteria</taxon>
        <taxon>Pseudomonadati</taxon>
        <taxon>Bacteroidota</taxon>
        <taxon>Bacteroidia</taxon>
        <taxon>Bacteroidales</taxon>
        <taxon>Tannerellaceae</taxon>
        <taxon>Parabacteroides</taxon>
    </lineage>
</organism>
<dbReference type="RefSeq" id="WP_146374682.1">
    <property type="nucleotide sequence ID" value="NZ_VOHW01000001.1"/>
</dbReference>
<sequence length="274" mass="32234">MRIAKEQLYDNQQEAFYESIAERLGITYDEVEEIEPQTNKNTGRDGAVYGYYLTFKKDAPKEILDKIEGLDSNDCFWLDISEVCDEDYDEKQYKDIVNKTSPYNDCLASIEEIKQLMNIPLKKEIKSRYILYRQLYASLISIMEAYLFERLLSAIDKDENLLANFFLFYNGAHNFDEHDIKKARKYLMENILYHNLDTVSQFYNGTFNFRFPSCNEIKKAIKLRHDIVHRNGKTTNGDSLIVSRKDLEHLSDNIKELISNLEYNICNPSLPFKD</sequence>
<protein>
    <recommendedName>
        <fullName evidence="3">RiboL-PSP-HEPN domain-containing protein</fullName>
    </recommendedName>
</protein>
<comment type="caution">
    <text evidence="1">The sequence shown here is derived from an EMBL/GenBank/DDBJ whole genome shotgun (WGS) entry which is preliminary data.</text>
</comment>
<dbReference type="AlphaFoldDB" id="A0A5C6KQZ0"/>